<dbReference type="PROSITE" id="PS00018">
    <property type="entry name" value="EF_HAND_1"/>
    <property type="match status" value="1"/>
</dbReference>
<gene>
    <name evidence="19" type="ORF">Q7C36_001803</name>
</gene>
<evidence type="ECO:0000256" key="6">
    <source>
        <dbReference type="ARBA" id="ARBA00022692"/>
    </source>
</evidence>
<evidence type="ECO:0000256" key="11">
    <source>
        <dbReference type="ARBA" id="ARBA00023136"/>
    </source>
</evidence>
<comment type="caution">
    <text evidence="19">The sequence shown here is derived from an EMBL/GenBank/DDBJ whole genome shotgun (WGS) entry which is preliminary data.</text>
</comment>
<dbReference type="AlphaFoldDB" id="A0AA88NRQ8"/>
<dbReference type="GO" id="GO:0047184">
    <property type="term" value="F:1-acylglycerophosphocholine O-acyltransferase activity"/>
    <property type="evidence" value="ECO:0007669"/>
    <property type="project" value="TreeGrafter"/>
</dbReference>
<keyword evidence="13" id="KW-1208">Phospholipid metabolism</keyword>
<dbReference type="InterPro" id="IPR011992">
    <property type="entry name" value="EF-hand-dom_pair"/>
</dbReference>
<evidence type="ECO:0000256" key="10">
    <source>
        <dbReference type="ARBA" id="ARBA00023098"/>
    </source>
</evidence>
<dbReference type="Gene3D" id="1.10.238.10">
    <property type="entry name" value="EF-hand"/>
    <property type="match status" value="1"/>
</dbReference>
<dbReference type="GO" id="GO:0016020">
    <property type="term" value="C:membrane"/>
    <property type="evidence" value="ECO:0007669"/>
    <property type="project" value="UniProtKB-SubCell"/>
</dbReference>
<dbReference type="SMART" id="SM00563">
    <property type="entry name" value="PlsC"/>
    <property type="match status" value="1"/>
</dbReference>
<dbReference type="EMBL" id="JAVHJS010000002">
    <property type="protein sequence ID" value="KAK2865747.1"/>
    <property type="molecule type" value="Genomic_DNA"/>
</dbReference>
<dbReference type="InterPro" id="IPR045252">
    <property type="entry name" value="LPCAT1-like"/>
</dbReference>
<evidence type="ECO:0000256" key="8">
    <source>
        <dbReference type="ARBA" id="ARBA00022837"/>
    </source>
</evidence>
<evidence type="ECO:0000313" key="19">
    <source>
        <dbReference type="EMBL" id="KAK2865747.1"/>
    </source>
</evidence>
<accession>A0AA88NRQ8</accession>
<dbReference type="Proteomes" id="UP001187315">
    <property type="component" value="Unassembled WGS sequence"/>
</dbReference>
<protein>
    <recommendedName>
        <fullName evidence="18">EF-hand domain-containing protein</fullName>
    </recommendedName>
</protein>
<evidence type="ECO:0000256" key="3">
    <source>
        <dbReference type="ARBA" id="ARBA00008655"/>
    </source>
</evidence>
<dbReference type="SUPFAM" id="SSF47473">
    <property type="entry name" value="EF-hand"/>
    <property type="match status" value="1"/>
</dbReference>
<keyword evidence="14" id="KW-0012">Acyltransferase</keyword>
<dbReference type="PANTHER" id="PTHR23063:SF7">
    <property type="entry name" value="LYSOPHOSPHOLIPID ACYLTRANSFERASE LPCAT4"/>
    <property type="match status" value="1"/>
</dbReference>
<feature type="compositionally biased region" description="Low complexity" evidence="16">
    <location>
        <begin position="502"/>
        <end position="517"/>
    </location>
</feature>
<keyword evidence="5" id="KW-0808">Transferase</keyword>
<dbReference type="InterPro" id="IPR002048">
    <property type="entry name" value="EF_hand_dom"/>
</dbReference>
<dbReference type="PROSITE" id="PS50222">
    <property type="entry name" value="EF_HAND_2"/>
    <property type="match status" value="1"/>
</dbReference>
<dbReference type="GO" id="GO:0042171">
    <property type="term" value="F:lysophosphatidic acid acyltransferase activity"/>
    <property type="evidence" value="ECO:0007669"/>
    <property type="project" value="TreeGrafter"/>
</dbReference>
<keyword evidence="10" id="KW-0443">Lipid metabolism</keyword>
<name>A0AA88NRQ8_TACVA</name>
<dbReference type="SUPFAM" id="SSF69593">
    <property type="entry name" value="Glycerol-3-phosphate (1)-acyltransferase"/>
    <property type="match status" value="1"/>
</dbReference>
<feature type="domain" description="EF-hand" evidence="18">
    <location>
        <begin position="402"/>
        <end position="437"/>
    </location>
</feature>
<evidence type="ECO:0000256" key="9">
    <source>
        <dbReference type="ARBA" id="ARBA00022989"/>
    </source>
</evidence>
<feature type="region of interest" description="Disordered" evidence="16">
    <location>
        <begin position="488"/>
        <end position="517"/>
    </location>
</feature>
<reference evidence="19" key="1">
    <citation type="submission" date="2023-08" db="EMBL/GenBank/DDBJ databases">
        <title>Pelteobagrus vachellii genome.</title>
        <authorList>
            <person name="Liu H."/>
        </authorList>
    </citation>
    <scope>NUCLEOTIDE SEQUENCE</scope>
    <source>
        <strain evidence="19">PRFRI_2022a</strain>
        <tissue evidence="19">Muscle</tissue>
    </source>
</reference>
<keyword evidence="7" id="KW-0479">Metal-binding</keyword>
<comment type="similarity">
    <text evidence="3">Belongs to the 1-acyl-sn-glycerol-3-phosphate acyltransferase family.</text>
</comment>
<keyword evidence="6 17" id="KW-0812">Transmembrane</keyword>
<dbReference type="PANTHER" id="PTHR23063">
    <property type="entry name" value="PHOSPHOLIPID ACYLTRANSFERASE"/>
    <property type="match status" value="1"/>
</dbReference>
<keyword evidence="12" id="KW-0594">Phospholipid biosynthesis</keyword>
<feature type="transmembrane region" description="Helical" evidence="17">
    <location>
        <begin position="34"/>
        <end position="56"/>
    </location>
</feature>
<comment type="subcellular location">
    <subcellularLocation>
        <location evidence="1">Membrane</location>
    </subcellularLocation>
</comment>
<keyword evidence="11 17" id="KW-0472">Membrane</keyword>
<evidence type="ECO:0000256" key="7">
    <source>
        <dbReference type="ARBA" id="ARBA00022723"/>
    </source>
</evidence>
<organism evidence="19 20">
    <name type="scientific">Tachysurus vachellii</name>
    <name type="common">Darkbarbel catfish</name>
    <name type="synonym">Pelteobagrus vachellii</name>
    <dbReference type="NCBI Taxonomy" id="175792"/>
    <lineage>
        <taxon>Eukaryota</taxon>
        <taxon>Metazoa</taxon>
        <taxon>Chordata</taxon>
        <taxon>Craniata</taxon>
        <taxon>Vertebrata</taxon>
        <taxon>Euteleostomi</taxon>
        <taxon>Actinopterygii</taxon>
        <taxon>Neopterygii</taxon>
        <taxon>Teleostei</taxon>
        <taxon>Ostariophysi</taxon>
        <taxon>Siluriformes</taxon>
        <taxon>Bagridae</taxon>
        <taxon>Tachysurus</taxon>
    </lineage>
</organism>
<keyword evidence="20" id="KW-1185">Reference proteome</keyword>
<comment type="pathway">
    <text evidence="15">Phospholipid metabolism.</text>
</comment>
<feature type="transmembrane region" description="Helical" evidence="17">
    <location>
        <begin position="81"/>
        <end position="103"/>
    </location>
</feature>
<evidence type="ECO:0000256" key="17">
    <source>
        <dbReference type="SAM" id="Phobius"/>
    </source>
</evidence>
<keyword evidence="9 17" id="KW-1133">Transmembrane helix</keyword>
<dbReference type="GO" id="GO:0008654">
    <property type="term" value="P:phospholipid biosynthetic process"/>
    <property type="evidence" value="ECO:0007669"/>
    <property type="project" value="UniProtKB-KW"/>
</dbReference>
<evidence type="ECO:0000256" key="5">
    <source>
        <dbReference type="ARBA" id="ARBA00022679"/>
    </source>
</evidence>
<comment type="pathway">
    <text evidence="2">Lipid metabolism; phospholipid metabolism.</text>
</comment>
<evidence type="ECO:0000256" key="12">
    <source>
        <dbReference type="ARBA" id="ARBA00023209"/>
    </source>
</evidence>
<evidence type="ECO:0000256" key="2">
    <source>
        <dbReference type="ARBA" id="ARBA00005074"/>
    </source>
</evidence>
<evidence type="ECO:0000259" key="18">
    <source>
        <dbReference type="PROSITE" id="PS50222"/>
    </source>
</evidence>
<dbReference type="Pfam" id="PF01553">
    <property type="entry name" value="Acyltransferase"/>
    <property type="match status" value="1"/>
</dbReference>
<keyword evidence="8" id="KW-0106">Calcium</keyword>
<proteinExistence type="inferred from homology"/>
<dbReference type="GO" id="GO:0036151">
    <property type="term" value="P:phosphatidylcholine acyl-chain remodeling"/>
    <property type="evidence" value="ECO:0007669"/>
    <property type="project" value="TreeGrafter"/>
</dbReference>
<dbReference type="CDD" id="cd07991">
    <property type="entry name" value="LPLAT_LPCAT1-like"/>
    <property type="match status" value="1"/>
</dbReference>
<evidence type="ECO:0000256" key="4">
    <source>
        <dbReference type="ARBA" id="ARBA00022516"/>
    </source>
</evidence>
<dbReference type="InterPro" id="IPR002123">
    <property type="entry name" value="Plipid/glycerol_acylTrfase"/>
</dbReference>
<sequence>MAMERCEGSSLTYKHTHPFVHEVKLTTAQKIRSIILGCVLFPIRITLATLFFLLMWPVARLRLAGLSREERSKPVRGWRQWFFHPIVAFLSRSVFFSMGFFWIKVKGRQATQKEAPVLAVAPHSGFLDMLVLSIAGLPTVVSRSENSNLPVIGALLEFNQSVLVSRKDPESRKKCVTQIKERLTSNGYWPQMLMFPEGTTTNGQVLIKFKPGAFLAGVPVQPVLLHYPNKIDAVRWTWKGVSWLHCLWYTAAQFYSNVTVEFLPVYKPSQEEKENPDLFADNVQKLMAKALGVLATDYIMEGLFPVTKLGGLSLPLECPSRETLKLLKSQGFSNVQVETLINSMIDRCHTRQFTITVDQLTSLLGLADRQIAAKICSFYSKSDTLDLRQLCLSLCTAAGLRTPESLLHTAFPLYDSNGDGLLSAEDLSGLMAALVGVAQHSITEMYTELTDRGQPTEGELYDLLMTHPTYKKLFKEYFEHEELRHVADRNHNGIPNGKTSRNNNGIHNPNGLNKKSD</sequence>
<evidence type="ECO:0000256" key="16">
    <source>
        <dbReference type="SAM" id="MobiDB-lite"/>
    </source>
</evidence>
<feature type="transmembrane region" description="Helical" evidence="17">
    <location>
        <begin position="115"/>
        <end position="137"/>
    </location>
</feature>
<evidence type="ECO:0000313" key="20">
    <source>
        <dbReference type="Proteomes" id="UP001187315"/>
    </source>
</evidence>
<dbReference type="GO" id="GO:0005509">
    <property type="term" value="F:calcium ion binding"/>
    <property type="evidence" value="ECO:0007669"/>
    <property type="project" value="InterPro"/>
</dbReference>
<evidence type="ECO:0000256" key="15">
    <source>
        <dbReference type="ARBA" id="ARBA00025707"/>
    </source>
</evidence>
<evidence type="ECO:0000256" key="1">
    <source>
        <dbReference type="ARBA" id="ARBA00004370"/>
    </source>
</evidence>
<evidence type="ECO:0000256" key="14">
    <source>
        <dbReference type="ARBA" id="ARBA00023315"/>
    </source>
</evidence>
<dbReference type="GO" id="GO:0005783">
    <property type="term" value="C:endoplasmic reticulum"/>
    <property type="evidence" value="ECO:0007669"/>
    <property type="project" value="TreeGrafter"/>
</dbReference>
<dbReference type="InterPro" id="IPR018247">
    <property type="entry name" value="EF_Hand_1_Ca_BS"/>
</dbReference>
<evidence type="ECO:0000256" key="13">
    <source>
        <dbReference type="ARBA" id="ARBA00023264"/>
    </source>
</evidence>
<keyword evidence="4" id="KW-0444">Lipid biosynthesis</keyword>